<dbReference type="NCBIfam" id="TIGR00202">
    <property type="entry name" value="csrA"/>
    <property type="match status" value="1"/>
</dbReference>
<dbReference type="GO" id="GO:0044781">
    <property type="term" value="P:bacterial-type flagellum organization"/>
    <property type="evidence" value="ECO:0007669"/>
    <property type="project" value="UniProtKB-KW"/>
</dbReference>
<dbReference type="GO" id="GO:0048027">
    <property type="term" value="F:mRNA 5'-UTR binding"/>
    <property type="evidence" value="ECO:0007669"/>
    <property type="project" value="UniProtKB-UniRule"/>
</dbReference>
<dbReference type="InterPro" id="IPR036107">
    <property type="entry name" value="CsrA_sf"/>
</dbReference>
<dbReference type="GO" id="GO:0006109">
    <property type="term" value="P:regulation of carbohydrate metabolic process"/>
    <property type="evidence" value="ECO:0007669"/>
    <property type="project" value="InterPro"/>
</dbReference>
<protein>
    <recommendedName>
        <fullName evidence="5">Translational regulator CsrA</fullName>
    </recommendedName>
</protein>
<dbReference type="GO" id="GO:0005829">
    <property type="term" value="C:cytosol"/>
    <property type="evidence" value="ECO:0007669"/>
    <property type="project" value="TreeGrafter"/>
</dbReference>
<name>A0A1W6BX05_9BACT</name>
<comment type="subcellular location">
    <subcellularLocation>
        <location evidence="5">Cytoplasm</location>
    </subcellularLocation>
</comment>
<proteinExistence type="inferred from homology"/>
<accession>A0A1W6BX05</accession>
<organism evidence="6 7">
    <name type="scientific">Campylobacter cuniculorum DSM 23162 = LMG 24588</name>
    <dbReference type="NCBI Taxonomy" id="1121267"/>
    <lineage>
        <taxon>Bacteria</taxon>
        <taxon>Pseudomonadati</taxon>
        <taxon>Campylobacterota</taxon>
        <taxon>Epsilonproteobacteria</taxon>
        <taxon>Campylobacterales</taxon>
        <taxon>Campylobacteraceae</taxon>
        <taxon>Campylobacter</taxon>
    </lineage>
</organism>
<evidence type="ECO:0000256" key="1">
    <source>
        <dbReference type="ARBA" id="ARBA00022490"/>
    </source>
</evidence>
<keyword evidence="3 5" id="KW-0810">Translation regulation</keyword>
<comment type="subunit">
    <text evidence="5">Homodimer; the beta-strands of each monomer intercalate to form a hydrophobic core, while the alpha-helices form wings that extend away from the core.</text>
</comment>
<dbReference type="PANTHER" id="PTHR34984:SF1">
    <property type="entry name" value="CARBON STORAGE REGULATOR"/>
    <property type="match status" value="1"/>
</dbReference>
<comment type="similarity">
    <text evidence="5">Belongs to the CsrA/RsmA family.</text>
</comment>
<dbReference type="RefSeq" id="WP_027305449.1">
    <property type="nucleotide sequence ID" value="NZ_CP020867.1"/>
</dbReference>
<reference evidence="6 7" key="1">
    <citation type="submission" date="2017-04" db="EMBL/GenBank/DDBJ databases">
        <title>Complete genome sequence of the Campylobacter cuniculorum type strain LMG24588.</title>
        <authorList>
            <person name="Miller W.G."/>
            <person name="Yee E."/>
            <person name="Revez J."/>
            <person name="Bono J.L."/>
            <person name="Rossi M."/>
        </authorList>
    </citation>
    <scope>NUCLEOTIDE SEQUENCE [LARGE SCALE GENOMIC DNA]</scope>
    <source>
        <strain evidence="6 7">LMG 24588</strain>
    </source>
</reference>
<dbReference type="InterPro" id="IPR003751">
    <property type="entry name" value="CsrA"/>
</dbReference>
<dbReference type="GO" id="GO:1902208">
    <property type="term" value="P:regulation of bacterial-type flagellum assembly"/>
    <property type="evidence" value="ECO:0007669"/>
    <property type="project" value="UniProtKB-UniRule"/>
</dbReference>
<evidence type="ECO:0000313" key="6">
    <source>
        <dbReference type="EMBL" id="ARJ56639.1"/>
    </source>
</evidence>
<keyword evidence="4 5" id="KW-0694">RNA-binding</keyword>
<dbReference type="AlphaFoldDB" id="A0A1W6BX05"/>
<dbReference type="Pfam" id="PF02599">
    <property type="entry name" value="CsrA"/>
    <property type="match status" value="1"/>
</dbReference>
<evidence type="ECO:0000256" key="3">
    <source>
        <dbReference type="ARBA" id="ARBA00022845"/>
    </source>
</evidence>
<evidence type="ECO:0000256" key="2">
    <source>
        <dbReference type="ARBA" id="ARBA00022491"/>
    </source>
</evidence>
<dbReference type="GO" id="GO:0006402">
    <property type="term" value="P:mRNA catabolic process"/>
    <property type="evidence" value="ECO:0007669"/>
    <property type="project" value="InterPro"/>
</dbReference>
<dbReference type="KEGG" id="ccun:CCUN_1038"/>
<dbReference type="SUPFAM" id="SSF117130">
    <property type="entry name" value="CsrA-like"/>
    <property type="match status" value="1"/>
</dbReference>
<dbReference type="Proteomes" id="UP000192902">
    <property type="component" value="Chromosome"/>
</dbReference>
<keyword evidence="5" id="KW-1005">Bacterial flagellum biogenesis</keyword>
<dbReference type="HAMAP" id="MF_00167">
    <property type="entry name" value="CsrA"/>
    <property type="match status" value="1"/>
</dbReference>
<sequence length="75" mass="8499">MLILSRKENESIQIGDNIEIKIIQTTKGCAKIGIEAPKSLMILRKELITQIKDENLHSATQNDVKLEILSKKLKK</sequence>
<dbReference type="Gene3D" id="2.60.40.4380">
    <property type="entry name" value="Translational regulator CsrA"/>
    <property type="match status" value="1"/>
</dbReference>
<keyword evidence="2 5" id="KW-0678">Repressor</keyword>
<dbReference type="FunFam" id="2.60.40.4380:FF:000002">
    <property type="entry name" value="Translational regulator CsrA"/>
    <property type="match status" value="1"/>
</dbReference>
<dbReference type="eggNOG" id="COG1551">
    <property type="taxonomic scope" value="Bacteria"/>
</dbReference>
<evidence type="ECO:0000256" key="4">
    <source>
        <dbReference type="ARBA" id="ARBA00022884"/>
    </source>
</evidence>
<dbReference type="EMBL" id="CP020867">
    <property type="protein sequence ID" value="ARJ56639.1"/>
    <property type="molecule type" value="Genomic_DNA"/>
</dbReference>
<comment type="function">
    <text evidence="5">A translational regulator that binds mRNA to regulate translation initiation and/or mRNA stability. Usually binds in the 5'-UTR at or near the Shine-Dalgarno sequence preventing ribosome-binding, thus repressing translation. Its main target seems to be the major flagellin gene, while its function is anatagonized by FliW.</text>
</comment>
<evidence type="ECO:0000313" key="7">
    <source>
        <dbReference type="Proteomes" id="UP000192902"/>
    </source>
</evidence>
<evidence type="ECO:0000256" key="5">
    <source>
        <dbReference type="HAMAP-Rule" id="MF_00167"/>
    </source>
</evidence>
<dbReference type="PANTHER" id="PTHR34984">
    <property type="entry name" value="CARBON STORAGE REGULATOR"/>
    <property type="match status" value="1"/>
</dbReference>
<gene>
    <name evidence="5 6" type="primary">csrA</name>
    <name evidence="6" type="ORF">CCUN_1038</name>
</gene>
<dbReference type="OrthoDB" id="9809061at2"/>
<keyword evidence="1 5" id="KW-0963">Cytoplasm</keyword>
<dbReference type="STRING" id="1121267.CCUN_1038"/>
<dbReference type="GO" id="GO:0045947">
    <property type="term" value="P:negative regulation of translational initiation"/>
    <property type="evidence" value="ECO:0007669"/>
    <property type="project" value="UniProtKB-UniRule"/>
</dbReference>